<keyword evidence="1" id="KW-0175">Coiled coil</keyword>
<dbReference type="Proteomes" id="UP000678393">
    <property type="component" value="Unassembled WGS sequence"/>
</dbReference>
<comment type="caution">
    <text evidence="2">The sequence shown here is derived from an EMBL/GenBank/DDBJ whole genome shotgun (WGS) entry which is preliminary data.</text>
</comment>
<keyword evidence="3" id="KW-1185">Reference proteome</keyword>
<reference evidence="2" key="1">
    <citation type="submission" date="2021-04" db="EMBL/GenBank/DDBJ databases">
        <authorList>
            <consortium name="Molecular Ecology Group"/>
        </authorList>
    </citation>
    <scope>NUCLEOTIDE SEQUENCE</scope>
</reference>
<dbReference type="AlphaFoldDB" id="A0A8S4ABA2"/>
<gene>
    <name evidence="2" type="ORF">CUNI_LOCUS20889</name>
</gene>
<protein>
    <submittedName>
        <fullName evidence="2">Uncharacterized protein</fullName>
    </submittedName>
</protein>
<feature type="non-terminal residue" evidence="2">
    <location>
        <position position="129"/>
    </location>
</feature>
<sequence>QYESMSKELQQRREECLQLKTMLADKTITTHHIAKESYGGIDNLVNEDNELQLAYKTQKDLNRLLQTQLDKTERNLKSKEAEWAEDLKRLKEENDHQQKIIMESLSLGSDAKPDVILQNEIGRLISENV</sequence>
<dbReference type="OrthoDB" id="6108017at2759"/>
<evidence type="ECO:0000313" key="2">
    <source>
        <dbReference type="EMBL" id="CAG5135331.1"/>
    </source>
</evidence>
<feature type="non-terminal residue" evidence="2">
    <location>
        <position position="1"/>
    </location>
</feature>
<name>A0A8S4ABA2_9EUPU</name>
<feature type="coiled-coil region" evidence="1">
    <location>
        <begin position="55"/>
        <end position="93"/>
    </location>
</feature>
<evidence type="ECO:0000256" key="1">
    <source>
        <dbReference type="SAM" id="Coils"/>
    </source>
</evidence>
<dbReference type="EMBL" id="CAJHNH020008190">
    <property type="protein sequence ID" value="CAG5135331.1"/>
    <property type="molecule type" value="Genomic_DNA"/>
</dbReference>
<accession>A0A8S4ABA2</accession>
<organism evidence="2 3">
    <name type="scientific">Candidula unifasciata</name>
    <dbReference type="NCBI Taxonomy" id="100452"/>
    <lineage>
        <taxon>Eukaryota</taxon>
        <taxon>Metazoa</taxon>
        <taxon>Spiralia</taxon>
        <taxon>Lophotrochozoa</taxon>
        <taxon>Mollusca</taxon>
        <taxon>Gastropoda</taxon>
        <taxon>Heterobranchia</taxon>
        <taxon>Euthyneura</taxon>
        <taxon>Panpulmonata</taxon>
        <taxon>Eupulmonata</taxon>
        <taxon>Stylommatophora</taxon>
        <taxon>Helicina</taxon>
        <taxon>Helicoidea</taxon>
        <taxon>Geomitridae</taxon>
        <taxon>Candidula</taxon>
    </lineage>
</organism>
<evidence type="ECO:0000313" key="3">
    <source>
        <dbReference type="Proteomes" id="UP000678393"/>
    </source>
</evidence>
<proteinExistence type="predicted"/>